<reference evidence="1 2" key="1">
    <citation type="submission" date="2021-05" db="EMBL/GenBank/DDBJ databases">
        <title>Genome Assembly of Synthetic Allotetraploid Brassica napus Reveals Homoeologous Exchanges between Subgenomes.</title>
        <authorList>
            <person name="Davis J.T."/>
        </authorList>
    </citation>
    <scope>NUCLEOTIDE SEQUENCE [LARGE SCALE GENOMIC DNA]</scope>
    <source>
        <strain evidence="2">cv. Da-Ae</strain>
        <tissue evidence="1">Seedling</tissue>
    </source>
</reference>
<evidence type="ECO:0000313" key="1">
    <source>
        <dbReference type="EMBL" id="KAH0879576.1"/>
    </source>
</evidence>
<organism evidence="1 2">
    <name type="scientific">Brassica napus</name>
    <name type="common">Rape</name>
    <dbReference type="NCBI Taxonomy" id="3708"/>
    <lineage>
        <taxon>Eukaryota</taxon>
        <taxon>Viridiplantae</taxon>
        <taxon>Streptophyta</taxon>
        <taxon>Embryophyta</taxon>
        <taxon>Tracheophyta</taxon>
        <taxon>Spermatophyta</taxon>
        <taxon>Magnoliopsida</taxon>
        <taxon>eudicotyledons</taxon>
        <taxon>Gunneridae</taxon>
        <taxon>Pentapetalae</taxon>
        <taxon>rosids</taxon>
        <taxon>malvids</taxon>
        <taxon>Brassicales</taxon>
        <taxon>Brassicaceae</taxon>
        <taxon>Brassiceae</taxon>
        <taxon>Brassica</taxon>
    </lineage>
</organism>
<evidence type="ECO:0000313" key="2">
    <source>
        <dbReference type="Proteomes" id="UP000824890"/>
    </source>
</evidence>
<gene>
    <name evidence="1" type="ORF">HID58_066970</name>
</gene>
<protein>
    <submittedName>
        <fullName evidence="1">Uncharacterized protein</fullName>
    </submittedName>
</protein>
<proteinExistence type="predicted"/>
<accession>A0ABQ7ZHQ5</accession>
<name>A0ABQ7ZHQ5_BRANA</name>
<dbReference type="EMBL" id="JAGKQM010000015">
    <property type="protein sequence ID" value="KAH0879576.1"/>
    <property type="molecule type" value="Genomic_DNA"/>
</dbReference>
<dbReference type="Proteomes" id="UP000824890">
    <property type="component" value="Unassembled WGS sequence"/>
</dbReference>
<keyword evidence="2" id="KW-1185">Reference proteome</keyword>
<comment type="caution">
    <text evidence="1">The sequence shown here is derived from an EMBL/GenBank/DDBJ whole genome shotgun (WGS) entry which is preliminary data.</text>
</comment>
<sequence>MTRNESSETKPPTVHYTIFHTTTLSRTAIEALSSGFSSSALALAALIFGRAVLCRNCEAIDMSQDHKPIFLPCELRHHHDPIKLALRSLKLNKFDNLTMVV</sequence>